<keyword evidence="1" id="KW-0328">Glycosyltransferase</keyword>
<gene>
    <name evidence="3" type="ORF">GCM10007383_10030</name>
</gene>
<evidence type="ECO:0000313" key="3">
    <source>
        <dbReference type="EMBL" id="GGW26768.1"/>
    </source>
</evidence>
<dbReference type="AlphaFoldDB" id="A0A918MI73"/>
<protein>
    <submittedName>
        <fullName evidence="3">Heptosyltransferase</fullName>
    </submittedName>
</protein>
<dbReference type="EMBL" id="BMWP01000005">
    <property type="protein sequence ID" value="GGW26768.1"/>
    <property type="molecule type" value="Genomic_DNA"/>
</dbReference>
<dbReference type="GO" id="GO:0005829">
    <property type="term" value="C:cytosol"/>
    <property type="evidence" value="ECO:0007669"/>
    <property type="project" value="TreeGrafter"/>
</dbReference>
<dbReference type="CDD" id="cd03789">
    <property type="entry name" value="GT9_LPS_heptosyltransferase"/>
    <property type="match status" value="1"/>
</dbReference>
<dbReference type="GO" id="GO:0008713">
    <property type="term" value="F:ADP-heptose-lipopolysaccharide heptosyltransferase activity"/>
    <property type="evidence" value="ECO:0007669"/>
    <property type="project" value="TreeGrafter"/>
</dbReference>
<comment type="caution">
    <text evidence="3">The sequence shown here is derived from an EMBL/GenBank/DDBJ whole genome shotgun (WGS) entry which is preliminary data.</text>
</comment>
<dbReference type="Proteomes" id="UP000634668">
    <property type="component" value="Unassembled WGS sequence"/>
</dbReference>
<name>A0A918MI73_9FLAO</name>
<keyword evidence="4" id="KW-1185">Reference proteome</keyword>
<dbReference type="PANTHER" id="PTHR30160:SF7">
    <property type="entry name" value="ADP-HEPTOSE--LPS HEPTOSYLTRANSFERASE 2"/>
    <property type="match status" value="1"/>
</dbReference>
<dbReference type="PANTHER" id="PTHR30160">
    <property type="entry name" value="TETRAACYLDISACCHARIDE 4'-KINASE-RELATED"/>
    <property type="match status" value="1"/>
</dbReference>
<dbReference type="SUPFAM" id="SSF53756">
    <property type="entry name" value="UDP-Glycosyltransferase/glycogen phosphorylase"/>
    <property type="match status" value="1"/>
</dbReference>
<keyword evidence="2" id="KW-0808">Transferase</keyword>
<dbReference type="GO" id="GO:0009244">
    <property type="term" value="P:lipopolysaccharide core region biosynthetic process"/>
    <property type="evidence" value="ECO:0007669"/>
    <property type="project" value="TreeGrafter"/>
</dbReference>
<accession>A0A918MI73</accession>
<dbReference type="InterPro" id="IPR002201">
    <property type="entry name" value="Glyco_trans_9"/>
</dbReference>
<reference evidence="3" key="2">
    <citation type="submission" date="2020-09" db="EMBL/GenBank/DDBJ databases">
        <authorList>
            <person name="Sun Q."/>
            <person name="Kim S."/>
        </authorList>
    </citation>
    <scope>NUCLEOTIDE SEQUENCE</scope>
    <source>
        <strain evidence="3">KCTC 12113</strain>
    </source>
</reference>
<dbReference type="Pfam" id="PF01075">
    <property type="entry name" value="Glyco_transf_9"/>
    <property type="match status" value="1"/>
</dbReference>
<dbReference type="RefSeq" id="WP_026812133.1">
    <property type="nucleotide sequence ID" value="NZ_BMWP01000005.1"/>
</dbReference>
<evidence type="ECO:0000256" key="2">
    <source>
        <dbReference type="ARBA" id="ARBA00022679"/>
    </source>
</evidence>
<dbReference type="InterPro" id="IPR051199">
    <property type="entry name" value="LPS_LOS_Heptosyltrfase"/>
</dbReference>
<sequence>MKILVVQQKMIGDVLTSTILCEHLKKNIPNSQIHYLINTNTEPVVTNNPYIDQVVLFKPEYRDSKLAFYNFLKSISKERYDVVIDVYSKLESNLITLFSGAETKISYEKWYSKFIYTHTHIYVRSGETKVGLAIENRLALLRPILPEVNFIVQPPQIYLTQQEKDEAKIFLEEKSVNFSIPILMINVLGSSANKTYPLPYMAQMLDEIAQQGKVNLLFNYIPSQLEEVKKVYELCAPETQAMILLDVFAPSLRTFLGLLSHCNALLGNEGGAVNMAKALNIPAFSIFSPWITKVAWETFPNNKVNIAVHLEDFLPHHLEGKPVKQRKKEAANLYNYFVPDLFTDRLQQFLEAEIFTH</sequence>
<organism evidence="3 4">
    <name type="scientific">Arenibacter certesii</name>
    <dbReference type="NCBI Taxonomy" id="228955"/>
    <lineage>
        <taxon>Bacteria</taxon>
        <taxon>Pseudomonadati</taxon>
        <taxon>Bacteroidota</taxon>
        <taxon>Flavobacteriia</taxon>
        <taxon>Flavobacteriales</taxon>
        <taxon>Flavobacteriaceae</taxon>
        <taxon>Arenibacter</taxon>
    </lineage>
</organism>
<proteinExistence type="predicted"/>
<evidence type="ECO:0000256" key="1">
    <source>
        <dbReference type="ARBA" id="ARBA00022676"/>
    </source>
</evidence>
<reference evidence="3" key="1">
    <citation type="journal article" date="2014" name="Int. J. Syst. Evol. Microbiol.">
        <title>Complete genome sequence of Corynebacterium casei LMG S-19264T (=DSM 44701T), isolated from a smear-ripened cheese.</title>
        <authorList>
            <consortium name="US DOE Joint Genome Institute (JGI-PGF)"/>
            <person name="Walter F."/>
            <person name="Albersmeier A."/>
            <person name="Kalinowski J."/>
            <person name="Ruckert C."/>
        </authorList>
    </citation>
    <scope>NUCLEOTIDE SEQUENCE</scope>
    <source>
        <strain evidence="3">KCTC 12113</strain>
    </source>
</reference>
<dbReference type="Gene3D" id="3.40.50.2000">
    <property type="entry name" value="Glycogen Phosphorylase B"/>
    <property type="match status" value="2"/>
</dbReference>
<evidence type="ECO:0000313" key="4">
    <source>
        <dbReference type="Proteomes" id="UP000634668"/>
    </source>
</evidence>